<evidence type="ECO:0000313" key="2">
    <source>
        <dbReference type="EMBL" id="CAL61800.1"/>
    </source>
</evidence>
<dbReference type="KEGG" id="har:HEAR1642"/>
<dbReference type="Pfam" id="PF05545">
    <property type="entry name" value="FixQ"/>
    <property type="match status" value="1"/>
</dbReference>
<dbReference type="HOGENOM" id="CLU_192294_3_0_4"/>
<dbReference type="InterPro" id="IPR008621">
    <property type="entry name" value="Cbb3-typ_cyt_oxidase_comp"/>
</dbReference>
<keyword evidence="1" id="KW-0472">Membrane</keyword>
<reference evidence="2 3" key="1">
    <citation type="journal article" date="2007" name="PLoS Genet.">
        <title>A tale of two oxidation states: bacterial colonization of arsenic-rich environments.</title>
        <authorList>
            <person name="Muller D."/>
            <person name="Medigue C."/>
            <person name="Koechler S."/>
            <person name="Barbe V."/>
            <person name="Barakat M."/>
            <person name="Talla E."/>
            <person name="Bonnefoy V."/>
            <person name="Krin E."/>
            <person name="Arsene-Ploetze F."/>
            <person name="Carapito C."/>
            <person name="Chandler M."/>
            <person name="Cournoyer B."/>
            <person name="Cruveiller S."/>
            <person name="Dossat C."/>
            <person name="Duval S."/>
            <person name="Heymann M."/>
            <person name="Leize E."/>
            <person name="Lieutaud A."/>
            <person name="Lievremont D."/>
            <person name="Makita Y."/>
            <person name="Mangenot S."/>
            <person name="Nitschke W."/>
            <person name="Ortet P."/>
            <person name="Perdrial N."/>
            <person name="Schoepp B."/>
            <person name="Siguier N."/>
            <person name="Simeonova D.D."/>
            <person name="Rouy Z."/>
            <person name="Segurens B."/>
            <person name="Turlin E."/>
            <person name="Vallenet D."/>
            <person name="Van Dorsselaer A."/>
            <person name="Weiss S."/>
            <person name="Weissenbach J."/>
            <person name="Lett M.C."/>
            <person name="Danchin A."/>
            <person name="Bertin P.N."/>
        </authorList>
    </citation>
    <scope>NUCLEOTIDE SEQUENCE [LARGE SCALE GENOMIC DNA]</scope>
    <source>
        <strain evidence="3">ULPAs1</strain>
    </source>
</reference>
<keyword evidence="3" id="KW-1185">Reference proteome</keyword>
<dbReference type="AlphaFoldDB" id="A4G5L3"/>
<evidence type="ECO:0000313" key="3">
    <source>
        <dbReference type="Proteomes" id="UP000006697"/>
    </source>
</evidence>
<feature type="transmembrane region" description="Helical" evidence="1">
    <location>
        <begin position="7"/>
        <end position="28"/>
    </location>
</feature>
<organism evidence="2 3">
    <name type="scientific">Herminiimonas arsenicoxydans</name>
    <dbReference type="NCBI Taxonomy" id="204773"/>
    <lineage>
        <taxon>Bacteria</taxon>
        <taxon>Pseudomonadati</taxon>
        <taxon>Pseudomonadota</taxon>
        <taxon>Betaproteobacteria</taxon>
        <taxon>Burkholderiales</taxon>
        <taxon>Oxalobacteraceae</taxon>
        <taxon>Herminiimonas</taxon>
    </lineage>
</organism>
<accession>A4G5L3</accession>
<protein>
    <submittedName>
        <fullName evidence="2">Cytochrome c oxidase cbb3-type, subunit III (CcoQ)</fullName>
    </submittedName>
</protein>
<gene>
    <name evidence="2" type="ordered locus">HEAR1642</name>
</gene>
<dbReference type="STRING" id="204773.HEAR1642"/>
<dbReference type="EMBL" id="CU207211">
    <property type="protein sequence ID" value="CAL61800.1"/>
    <property type="molecule type" value="Genomic_DNA"/>
</dbReference>
<dbReference type="OrthoDB" id="8604580at2"/>
<keyword evidence="1" id="KW-0812">Transmembrane</keyword>
<keyword evidence="1" id="KW-1133">Transmembrane helix</keyword>
<dbReference type="Proteomes" id="UP000006697">
    <property type="component" value="Chromosome"/>
</dbReference>
<evidence type="ECO:0000256" key="1">
    <source>
        <dbReference type="SAM" id="Phobius"/>
    </source>
</evidence>
<sequence>MNISIDASSIMTVVSFLTFIGILVWTFILHRGSDFDVAARAPFADEEDREKTEGGHV</sequence>
<name>A4G5L3_HERAR</name>
<proteinExistence type="predicted"/>
<dbReference type="eggNOG" id="ENOG50316BK">
    <property type="taxonomic scope" value="Bacteria"/>
</dbReference>